<evidence type="ECO:0000313" key="2">
    <source>
        <dbReference type="EMBL" id="VAW97387.1"/>
    </source>
</evidence>
<dbReference type="Gene3D" id="1.10.238.10">
    <property type="entry name" value="EF-hand"/>
    <property type="match status" value="1"/>
</dbReference>
<dbReference type="AlphaFoldDB" id="A0A3B1AD00"/>
<feature type="domain" description="EF-hand" evidence="1">
    <location>
        <begin position="53"/>
        <end position="69"/>
    </location>
</feature>
<dbReference type="InterPro" id="IPR018247">
    <property type="entry name" value="EF_Hand_1_Ca_BS"/>
</dbReference>
<organism evidence="2">
    <name type="scientific">hydrothermal vent metagenome</name>
    <dbReference type="NCBI Taxonomy" id="652676"/>
    <lineage>
        <taxon>unclassified sequences</taxon>
        <taxon>metagenomes</taxon>
        <taxon>ecological metagenomes</taxon>
    </lineage>
</organism>
<gene>
    <name evidence="2" type="ORF">MNBD_GAMMA19-1120</name>
</gene>
<dbReference type="InterPro" id="IPR011992">
    <property type="entry name" value="EF-hand-dom_pair"/>
</dbReference>
<evidence type="ECO:0000259" key="1">
    <source>
        <dbReference type="Pfam" id="PF13202"/>
    </source>
</evidence>
<reference evidence="2" key="1">
    <citation type="submission" date="2018-06" db="EMBL/GenBank/DDBJ databases">
        <authorList>
            <person name="Zhirakovskaya E."/>
        </authorList>
    </citation>
    <scope>NUCLEOTIDE SEQUENCE</scope>
</reference>
<accession>A0A3B1AD00</accession>
<dbReference type="PROSITE" id="PS00018">
    <property type="entry name" value="EF_HAND_1"/>
    <property type="match status" value="1"/>
</dbReference>
<feature type="domain" description="EF-hand" evidence="1">
    <location>
        <begin position="23"/>
        <end position="39"/>
    </location>
</feature>
<proteinExistence type="predicted"/>
<dbReference type="SUPFAM" id="SSF47473">
    <property type="entry name" value="EF-hand"/>
    <property type="match status" value="1"/>
</dbReference>
<dbReference type="EMBL" id="UOFV01000112">
    <property type="protein sequence ID" value="VAW97387.1"/>
    <property type="molecule type" value="Genomic_DNA"/>
</dbReference>
<protein>
    <recommendedName>
        <fullName evidence="1">EF-hand domain-containing protein</fullName>
    </recommendedName>
</protein>
<dbReference type="GO" id="GO:0005509">
    <property type="term" value="F:calcium ion binding"/>
    <property type="evidence" value="ECO:0007669"/>
    <property type="project" value="InterPro"/>
</dbReference>
<name>A0A3B1AD00_9ZZZZ</name>
<dbReference type="InterPro" id="IPR002048">
    <property type="entry name" value="EF_hand_dom"/>
</dbReference>
<dbReference type="Pfam" id="PF13202">
    <property type="entry name" value="EF-hand_5"/>
    <property type="match status" value="2"/>
</dbReference>
<sequence length="76" mass="8281">MRKELLFATFAIVVSSTVYAGETFDQVDTDQDGAISKAEAASVPALTDLWDTYDSNTDGKLDEAEFARFEVAAPKE</sequence>